<gene>
    <name evidence="1" type="ORF">LTS18_004146</name>
</gene>
<sequence>MPSTNETITYPISTTSGSPITVNAISHLHGPSKACHANCWQIASASARIVNTAGKGADKKEITTMAVPADDDGGSLKSQEEQEEEEEGVIALLESLDTDPVGGVIVQLTDIQVEARYRRRGVAQEMLRRLVGASAAAATAAAAATGLEDGDGAGTDESRKIWAVITKVVPKVEDDLAKLDEVSARGFFAAVGFLEVDEELGGWCVCRDVDVLERDVGKKKADCGGEDESSGQDKDGEDAEDDEEEQEDYDDGDEYEEEYYEDTGENFYGADFER</sequence>
<keyword evidence="2" id="KW-1185">Reference proteome</keyword>
<accession>A0ACC3DXS9</accession>
<proteinExistence type="predicted"/>
<reference evidence="1" key="1">
    <citation type="submission" date="2024-09" db="EMBL/GenBank/DDBJ databases">
        <title>Black Yeasts Isolated from many extreme environments.</title>
        <authorList>
            <person name="Coleine C."/>
            <person name="Stajich J.E."/>
            <person name="Selbmann L."/>
        </authorList>
    </citation>
    <scope>NUCLEOTIDE SEQUENCE</scope>
    <source>
        <strain evidence="1">CCFEE 5737</strain>
    </source>
</reference>
<name>A0ACC3DXS9_9PEZI</name>
<comment type="caution">
    <text evidence="1">The sequence shown here is derived from an EMBL/GenBank/DDBJ whole genome shotgun (WGS) entry which is preliminary data.</text>
</comment>
<evidence type="ECO:0000313" key="2">
    <source>
        <dbReference type="Proteomes" id="UP001186974"/>
    </source>
</evidence>
<dbReference type="Proteomes" id="UP001186974">
    <property type="component" value="Unassembled WGS sequence"/>
</dbReference>
<protein>
    <submittedName>
        <fullName evidence="1">Uncharacterized protein</fullName>
    </submittedName>
</protein>
<organism evidence="1 2">
    <name type="scientific">Coniosporium uncinatum</name>
    <dbReference type="NCBI Taxonomy" id="93489"/>
    <lineage>
        <taxon>Eukaryota</taxon>
        <taxon>Fungi</taxon>
        <taxon>Dikarya</taxon>
        <taxon>Ascomycota</taxon>
        <taxon>Pezizomycotina</taxon>
        <taxon>Dothideomycetes</taxon>
        <taxon>Dothideomycetes incertae sedis</taxon>
        <taxon>Coniosporium</taxon>
    </lineage>
</organism>
<dbReference type="EMBL" id="JAWDJW010000098">
    <property type="protein sequence ID" value="KAK3081665.1"/>
    <property type="molecule type" value="Genomic_DNA"/>
</dbReference>
<evidence type="ECO:0000313" key="1">
    <source>
        <dbReference type="EMBL" id="KAK3081665.1"/>
    </source>
</evidence>